<evidence type="ECO:0000313" key="6">
    <source>
        <dbReference type="Proteomes" id="UP000274756"/>
    </source>
</evidence>
<reference evidence="4 6" key="2">
    <citation type="submission" date="2018-11" db="EMBL/GenBank/DDBJ databases">
        <authorList>
            <consortium name="Pathogen Informatics"/>
        </authorList>
    </citation>
    <scope>NUCLEOTIDE SEQUENCE [LARGE SCALE GENOMIC DNA]</scope>
</reference>
<reference evidence="7" key="1">
    <citation type="submission" date="2017-02" db="UniProtKB">
        <authorList>
            <consortium name="WormBaseParasite"/>
        </authorList>
    </citation>
    <scope>IDENTIFICATION</scope>
</reference>
<accession>A0A0N4UMG7</accession>
<dbReference type="STRING" id="318479.A0A0N4UMG7"/>
<feature type="domain" description="RNA polymerase II assembly factor Rtp1 C-terminal" evidence="2">
    <location>
        <begin position="772"/>
        <end position="901"/>
    </location>
</feature>
<dbReference type="Pfam" id="PF10363">
    <property type="entry name" value="RTP1_C1"/>
    <property type="match status" value="1"/>
</dbReference>
<keyword evidence="6" id="KW-1185">Reference proteome</keyword>
<dbReference type="InterPro" id="IPR011989">
    <property type="entry name" value="ARM-like"/>
</dbReference>
<dbReference type="InterPro" id="IPR039600">
    <property type="entry name" value="TANGO6/Rtp1"/>
</dbReference>
<dbReference type="Proteomes" id="UP000274756">
    <property type="component" value="Unassembled WGS sequence"/>
</dbReference>
<dbReference type="PANTHER" id="PTHR20959:SF1">
    <property type="entry name" value="TRANSPORT AND GOLGI ORGANIZATION PROTEIN 6 HOMOLOG"/>
    <property type="match status" value="1"/>
</dbReference>
<dbReference type="Pfam" id="PF25267">
    <property type="entry name" value="TANGO6_N"/>
    <property type="match status" value="1"/>
</dbReference>
<protein>
    <submittedName>
        <fullName evidence="7">RTP1_C1 domain-containing protein</fullName>
    </submittedName>
</protein>
<evidence type="ECO:0000259" key="3">
    <source>
        <dbReference type="Pfam" id="PF25267"/>
    </source>
</evidence>
<dbReference type="Proteomes" id="UP000038040">
    <property type="component" value="Unplaced"/>
</dbReference>
<dbReference type="AlphaFoldDB" id="A0A0N4UMG7"/>
<dbReference type="PANTHER" id="PTHR20959">
    <property type="entry name" value="TRANSPORT AND GOLGI ORGANIZATION PROTEIN 6 FAMILY MEMBER"/>
    <property type="match status" value="1"/>
</dbReference>
<evidence type="ECO:0000313" key="7">
    <source>
        <dbReference type="WBParaSite" id="DME_0000904001-mRNA-1"/>
    </source>
</evidence>
<dbReference type="OrthoDB" id="39591at2759"/>
<sequence>MDECFDLLECATSADIPFMKTKIYPYDPLESLADNLETKMKAAGFRILISSQSCNQPSTSADSISKDSTFDSRIRYSNLVTELFSTICNHIKNCKVDDSSIVLSVKKLNNISSALQFFIATAVLPYLDEGVGTPMELRSNLIQFWKPLRNDSEFRIKQLISAANTFFLLLESCDSVKMLIINKFLCDVICVNEQLIELNEMSLLNKYEEFLTNEVFRPILIRAFFTVINGYSLKQKRIDSPNWLKEMIKDCGQRFREFGSIQLENRRRSLSGKLSKLCAKPNGIYHLATSLIQDNFDLFDNFAFVHSLARVILTRPRNVKNYYANILKQFMKVMQYHPSAERLSVWFAVTVDIAAEFASHTVTVHIFDILLHPWEALLHRLFNDFDREDFWNSQLDCSLKVLSIYFAKMPPGLKYREKSRLEKLFCLWLTLYGKGKNSLRIIETDNIALKEKYGKFINAIEKILKYVLIHHSTDYKEQAEFIIDQILNKNSLCELLLVEFNCKKLIVEVSDCDVGNQSLNPSFDYVILKRITSETAGQNFNLDFRLKTVIELVQRLENSHYQTLIFNLLILCVKEWRVNSIDELEPDTNRFVVQENEVINNATRKMSMQYIMGQLYSFLPDIDDESEENIASMVAFAQAIFDSTNNKLSAFSPMQLDVFAEDSSDELTETERNSIKMAMAIIGGTCISLHSSKLRNAVVPLSESLNIFCHLVEQIDIKRKTKYAELYDNAKQLLDYFCSTGIHLNISSPFTFDKNNEKAKNLMIWKNVDDLAEIFENLKDSSEAIRGHALIILARDVRLRKRVTLTAVESNSQIMKLIMKNVTDNDSYVYLAAIGAMAELAYWKDYFFNEMVEFFVDPCDKLRDIIDQDFDKDDDKEVFLLIQRVKVGEALGKVCRALGDMAPWYYDRLIDPLLSLIAHVDDEHLRASAICSLADLIKACRGRKIEKNIDEAYF</sequence>
<dbReference type="InterPro" id="IPR019451">
    <property type="entry name" value="Rtp1_C1"/>
</dbReference>
<evidence type="ECO:0000313" key="4">
    <source>
        <dbReference type="EMBL" id="VDN52857.1"/>
    </source>
</evidence>
<comment type="similarity">
    <text evidence="1">Belongs to the Tango6 family.</text>
</comment>
<feature type="domain" description="TANGO6 N-terminal" evidence="3">
    <location>
        <begin position="102"/>
        <end position="191"/>
    </location>
</feature>
<dbReference type="Gene3D" id="1.25.10.10">
    <property type="entry name" value="Leucine-rich Repeat Variant"/>
    <property type="match status" value="1"/>
</dbReference>
<name>A0A0N4UMG7_DRAME</name>
<proteinExistence type="inferred from homology"/>
<dbReference type="SUPFAM" id="SSF48371">
    <property type="entry name" value="ARM repeat"/>
    <property type="match status" value="1"/>
</dbReference>
<dbReference type="EMBL" id="UYYG01000083">
    <property type="protein sequence ID" value="VDN52857.1"/>
    <property type="molecule type" value="Genomic_DNA"/>
</dbReference>
<dbReference type="InterPro" id="IPR016024">
    <property type="entry name" value="ARM-type_fold"/>
</dbReference>
<dbReference type="WBParaSite" id="DME_0000904001-mRNA-1">
    <property type="protein sequence ID" value="DME_0000904001-mRNA-1"/>
    <property type="gene ID" value="DME_0000904001"/>
</dbReference>
<evidence type="ECO:0000313" key="5">
    <source>
        <dbReference type="Proteomes" id="UP000038040"/>
    </source>
</evidence>
<organism evidence="5 7">
    <name type="scientific">Dracunculus medinensis</name>
    <name type="common">Guinea worm</name>
    <dbReference type="NCBI Taxonomy" id="318479"/>
    <lineage>
        <taxon>Eukaryota</taxon>
        <taxon>Metazoa</taxon>
        <taxon>Ecdysozoa</taxon>
        <taxon>Nematoda</taxon>
        <taxon>Chromadorea</taxon>
        <taxon>Rhabditida</taxon>
        <taxon>Spirurina</taxon>
        <taxon>Dracunculoidea</taxon>
        <taxon>Dracunculidae</taxon>
        <taxon>Dracunculus</taxon>
    </lineage>
</organism>
<gene>
    <name evidence="4" type="ORF">DME_LOCUS2830</name>
</gene>
<evidence type="ECO:0000256" key="1">
    <source>
        <dbReference type="ARBA" id="ARBA00005724"/>
    </source>
</evidence>
<dbReference type="GO" id="GO:0009306">
    <property type="term" value="P:protein secretion"/>
    <property type="evidence" value="ECO:0007669"/>
    <property type="project" value="TreeGrafter"/>
</dbReference>
<dbReference type="InterPro" id="IPR057347">
    <property type="entry name" value="TANGO6_N"/>
</dbReference>
<evidence type="ECO:0000259" key="2">
    <source>
        <dbReference type="Pfam" id="PF10363"/>
    </source>
</evidence>